<dbReference type="PROSITE" id="PS50977">
    <property type="entry name" value="HTH_TETR_2"/>
    <property type="match status" value="1"/>
</dbReference>
<evidence type="ECO:0000256" key="2">
    <source>
        <dbReference type="ARBA" id="ARBA00023125"/>
    </source>
</evidence>
<dbReference type="PANTHER" id="PTHR47506:SF1">
    <property type="entry name" value="HTH-TYPE TRANSCRIPTIONAL REGULATOR YJDC"/>
    <property type="match status" value="1"/>
</dbReference>
<name>A0ABT2NRD4_9RHOB</name>
<organism evidence="6 7">
    <name type="scientific">Albidovulum sediminis</name>
    <dbReference type="NCBI Taxonomy" id="3066345"/>
    <lineage>
        <taxon>Bacteria</taxon>
        <taxon>Pseudomonadati</taxon>
        <taxon>Pseudomonadota</taxon>
        <taxon>Alphaproteobacteria</taxon>
        <taxon>Rhodobacterales</taxon>
        <taxon>Paracoccaceae</taxon>
        <taxon>Albidovulum</taxon>
    </lineage>
</organism>
<dbReference type="RefSeq" id="WP_261495687.1">
    <property type="nucleotide sequence ID" value="NZ_JAOCQF010000001.1"/>
</dbReference>
<dbReference type="Pfam" id="PF21993">
    <property type="entry name" value="TetR_C_13_2"/>
    <property type="match status" value="1"/>
</dbReference>
<dbReference type="EMBL" id="JAOCQF010000001">
    <property type="protein sequence ID" value="MCT8330050.1"/>
    <property type="molecule type" value="Genomic_DNA"/>
</dbReference>
<reference evidence="7" key="1">
    <citation type="submission" date="2023-07" db="EMBL/GenBank/DDBJ databases">
        <title>Defluviimonas sediminis sp. nov., isolated from mangrove sediment.</title>
        <authorList>
            <person name="Liu L."/>
            <person name="Li J."/>
            <person name="Huang Y."/>
            <person name="Pan J."/>
            <person name="Li M."/>
        </authorList>
    </citation>
    <scope>NUCLEOTIDE SEQUENCE [LARGE SCALE GENOMIC DNA]</scope>
    <source>
        <strain evidence="7">FT324</strain>
    </source>
</reference>
<keyword evidence="2 4" id="KW-0238">DNA-binding</keyword>
<evidence type="ECO:0000313" key="7">
    <source>
        <dbReference type="Proteomes" id="UP001205601"/>
    </source>
</evidence>
<dbReference type="Gene3D" id="1.10.357.10">
    <property type="entry name" value="Tetracycline Repressor, domain 2"/>
    <property type="match status" value="1"/>
</dbReference>
<evidence type="ECO:0000259" key="5">
    <source>
        <dbReference type="PROSITE" id="PS50977"/>
    </source>
</evidence>
<accession>A0ABT2NRD4</accession>
<dbReference type="InterPro" id="IPR036271">
    <property type="entry name" value="Tet_transcr_reg_TetR-rel_C_sf"/>
</dbReference>
<evidence type="ECO:0000256" key="1">
    <source>
        <dbReference type="ARBA" id="ARBA00023015"/>
    </source>
</evidence>
<evidence type="ECO:0000313" key="6">
    <source>
        <dbReference type="EMBL" id="MCT8330050.1"/>
    </source>
</evidence>
<dbReference type="SUPFAM" id="SSF46689">
    <property type="entry name" value="Homeodomain-like"/>
    <property type="match status" value="1"/>
</dbReference>
<dbReference type="InterPro" id="IPR054156">
    <property type="entry name" value="YxaF_TetR_C"/>
</dbReference>
<evidence type="ECO:0000256" key="3">
    <source>
        <dbReference type="ARBA" id="ARBA00023163"/>
    </source>
</evidence>
<comment type="caution">
    <text evidence="6">The sequence shown here is derived from an EMBL/GenBank/DDBJ whole genome shotgun (WGS) entry which is preliminary data.</text>
</comment>
<sequence length="178" mass="19447">MTEPSTCDLILASAERRARTGGYHGFSFREIADEIGVKSASIHYHFPAKEDLGAVLARRYADRFLERLGPPDAATPDERIARYKATFRAAVAEDGRMCLCGMFGAEITALPARVAEETRDFFARNLLWLAAVEARRGHGEDAAQVRAATILAALEGAIILSRTMGDLAFFDRVADNLG</sequence>
<protein>
    <submittedName>
        <fullName evidence="6">TetR/AcrR family transcriptional regulator</fullName>
    </submittedName>
</protein>
<dbReference type="InterPro" id="IPR009057">
    <property type="entry name" value="Homeodomain-like_sf"/>
</dbReference>
<proteinExistence type="predicted"/>
<dbReference type="Proteomes" id="UP001205601">
    <property type="component" value="Unassembled WGS sequence"/>
</dbReference>
<dbReference type="SUPFAM" id="SSF48498">
    <property type="entry name" value="Tetracyclin repressor-like, C-terminal domain"/>
    <property type="match status" value="1"/>
</dbReference>
<gene>
    <name evidence="6" type="ORF">N5I32_11035</name>
</gene>
<dbReference type="Pfam" id="PF00440">
    <property type="entry name" value="TetR_N"/>
    <property type="match status" value="1"/>
</dbReference>
<feature type="domain" description="HTH tetR-type" evidence="5">
    <location>
        <begin position="4"/>
        <end position="64"/>
    </location>
</feature>
<keyword evidence="1" id="KW-0805">Transcription regulation</keyword>
<keyword evidence="7" id="KW-1185">Reference proteome</keyword>
<dbReference type="PANTHER" id="PTHR47506">
    <property type="entry name" value="TRANSCRIPTIONAL REGULATORY PROTEIN"/>
    <property type="match status" value="1"/>
</dbReference>
<feature type="DNA-binding region" description="H-T-H motif" evidence="4">
    <location>
        <begin position="27"/>
        <end position="46"/>
    </location>
</feature>
<keyword evidence="3" id="KW-0804">Transcription</keyword>
<evidence type="ECO:0000256" key="4">
    <source>
        <dbReference type="PROSITE-ProRule" id="PRU00335"/>
    </source>
</evidence>
<dbReference type="InterPro" id="IPR001647">
    <property type="entry name" value="HTH_TetR"/>
</dbReference>